<dbReference type="EMBL" id="BSXT01002642">
    <property type="protein sequence ID" value="GMF50009.1"/>
    <property type="molecule type" value="Genomic_DNA"/>
</dbReference>
<keyword evidence="2" id="KW-1185">Reference proteome</keyword>
<evidence type="ECO:0000313" key="2">
    <source>
        <dbReference type="Proteomes" id="UP001165121"/>
    </source>
</evidence>
<accession>A0A9W6Y229</accession>
<proteinExistence type="predicted"/>
<dbReference type="AlphaFoldDB" id="A0A9W6Y229"/>
<sequence length="186" mass="21459">MDEADNDDNFDNEQFLLAEQVRNGLYYDDVKCVVTEREAVLREIAKQHDEDALADIEEYRKAREAKQDKPGVEIKSTVLAAKVSTCRRQHSRIFSTELVGKRVSTPPPLEHDAEGLEDNSDWVKVEKGKWQTRTQLQKTGEKTMVESFQPDQVTAWELLNSEGKWQVFLHRQMPNAQLEIEDLELG</sequence>
<gene>
    <name evidence="1" type="ORF">Pfra01_001984600</name>
</gene>
<organism evidence="1 2">
    <name type="scientific">Phytophthora fragariaefolia</name>
    <dbReference type="NCBI Taxonomy" id="1490495"/>
    <lineage>
        <taxon>Eukaryota</taxon>
        <taxon>Sar</taxon>
        <taxon>Stramenopiles</taxon>
        <taxon>Oomycota</taxon>
        <taxon>Peronosporomycetes</taxon>
        <taxon>Peronosporales</taxon>
        <taxon>Peronosporaceae</taxon>
        <taxon>Phytophthora</taxon>
    </lineage>
</organism>
<reference evidence="1" key="1">
    <citation type="submission" date="2023-04" db="EMBL/GenBank/DDBJ databases">
        <title>Phytophthora fragariaefolia NBRC 109709.</title>
        <authorList>
            <person name="Ichikawa N."/>
            <person name="Sato H."/>
            <person name="Tonouchi N."/>
        </authorList>
    </citation>
    <scope>NUCLEOTIDE SEQUENCE</scope>
    <source>
        <strain evidence="1">NBRC 109709</strain>
    </source>
</reference>
<dbReference type="Proteomes" id="UP001165121">
    <property type="component" value="Unassembled WGS sequence"/>
</dbReference>
<name>A0A9W6Y229_9STRA</name>
<protein>
    <submittedName>
        <fullName evidence="1">Unnamed protein product</fullName>
    </submittedName>
</protein>
<evidence type="ECO:0000313" key="1">
    <source>
        <dbReference type="EMBL" id="GMF50009.1"/>
    </source>
</evidence>
<comment type="caution">
    <text evidence="1">The sequence shown here is derived from an EMBL/GenBank/DDBJ whole genome shotgun (WGS) entry which is preliminary data.</text>
</comment>
<dbReference type="OrthoDB" id="539213at2759"/>